<dbReference type="EMBL" id="JASVEJ010000001">
    <property type="protein sequence ID" value="MDL5055915.1"/>
    <property type="molecule type" value="Genomic_DNA"/>
</dbReference>
<dbReference type="RefSeq" id="WP_286004024.1">
    <property type="nucleotide sequence ID" value="NZ_JASVEJ010000001.1"/>
</dbReference>
<feature type="transmembrane region" description="Helical" evidence="2">
    <location>
        <begin position="52"/>
        <end position="76"/>
    </location>
</feature>
<evidence type="ECO:0000313" key="4">
    <source>
        <dbReference type="Proteomes" id="UP001230986"/>
    </source>
</evidence>
<reference evidence="3 4" key="1">
    <citation type="submission" date="2023-06" db="EMBL/GenBank/DDBJ databases">
        <title>Whole genome sequence of Oscillatoria calcuttensis NRMC-F 0142.</title>
        <authorList>
            <person name="Shakena Fathima T."/>
            <person name="Muralitharan G."/>
            <person name="Thajuddin N."/>
        </authorList>
    </citation>
    <scope>NUCLEOTIDE SEQUENCE [LARGE SCALE GENOMIC DNA]</scope>
    <source>
        <strain evidence="3 4">NRMC-F 0142</strain>
    </source>
</reference>
<evidence type="ECO:0000313" key="3">
    <source>
        <dbReference type="EMBL" id="MDL5055915.1"/>
    </source>
</evidence>
<evidence type="ECO:0000256" key="1">
    <source>
        <dbReference type="SAM" id="MobiDB-lite"/>
    </source>
</evidence>
<feature type="region of interest" description="Disordered" evidence="1">
    <location>
        <begin position="1"/>
        <end position="32"/>
    </location>
</feature>
<accession>A0ABT7LV48</accession>
<gene>
    <name evidence="3" type="ORF">QQ055_00230</name>
</gene>
<keyword evidence="4" id="KW-1185">Reference proteome</keyword>
<name>A0ABT7LV48_9CYAN</name>
<proteinExistence type="predicted"/>
<keyword evidence="2" id="KW-0472">Membrane</keyword>
<protein>
    <submittedName>
        <fullName evidence="3">Uncharacterized protein</fullName>
    </submittedName>
</protein>
<keyword evidence="2" id="KW-0812">Transmembrane</keyword>
<dbReference type="Proteomes" id="UP001230986">
    <property type="component" value="Unassembled WGS sequence"/>
</dbReference>
<evidence type="ECO:0000256" key="2">
    <source>
        <dbReference type="SAM" id="Phobius"/>
    </source>
</evidence>
<sequence>MSQTATKPVLATIPPRTNGKEAERIASESPTTFLERTDRRMSEKVELTKGTLALMGVAIAVITFIISFGGTLLSWARDDQSQREKLNMLIEKTNTILDHQKQSDQKLIQLEKEWQSFQLKQAEKRGYELKAAEGSH</sequence>
<comment type="caution">
    <text evidence="3">The sequence shown here is derived from an EMBL/GenBank/DDBJ whole genome shotgun (WGS) entry which is preliminary data.</text>
</comment>
<keyword evidence="2" id="KW-1133">Transmembrane helix</keyword>
<organism evidence="3 4">
    <name type="scientific">Geitlerinema calcuttense NRMC-F 0142</name>
    <dbReference type="NCBI Taxonomy" id="2922238"/>
    <lineage>
        <taxon>Bacteria</taxon>
        <taxon>Bacillati</taxon>
        <taxon>Cyanobacteriota</taxon>
        <taxon>Cyanophyceae</taxon>
        <taxon>Geitlerinematales</taxon>
        <taxon>Geitlerinemataceae</taxon>
        <taxon>Geitlerinema</taxon>
    </lineage>
</organism>